<name>A0ABP4MBP2_9MICO</name>
<feature type="compositionally biased region" description="Basic and acidic residues" evidence="1">
    <location>
        <begin position="1"/>
        <end position="17"/>
    </location>
</feature>
<feature type="compositionally biased region" description="Polar residues" evidence="1">
    <location>
        <begin position="777"/>
        <end position="796"/>
    </location>
</feature>
<gene>
    <name evidence="3" type="ORF">GCM10009691_12970</name>
</gene>
<feature type="compositionally biased region" description="Basic and acidic residues" evidence="1">
    <location>
        <begin position="158"/>
        <end position="168"/>
    </location>
</feature>
<evidence type="ECO:0000256" key="1">
    <source>
        <dbReference type="SAM" id="MobiDB-lite"/>
    </source>
</evidence>
<feature type="compositionally biased region" description="Basic and acidic residues" evidence="1">
    <location>
        <begin position="473"/>
        <end position="488"/>
    </location>
</feature>
<feature type="region of interest" description="Disordered" evidence="1">
    <location>
        <begin position="531"/>
        <end position="567"/>
    </location>
</feature>
<feature type="compositionally biased region" description="Basic residues" evidence="1">
    <location>
        <begin position="143"/>
        <end position="157"/>
    </location>
</feature>
<feature type="domain" description="HNH" evidence="2">
    <location>
        <begin position="642"/>
        <end position="687"/>
    </location>
</feature>
<dbReference type="EMBL" id="BAAALY010000006">
    <property type="protein sequence ID" value="GAA1539421.1"/>
    <property type="molecule type" value="Genomic_DNA"/>
</dbReference>
<dbReference type="InterPro" id="IPR003615">
    <property type="entry name" value="HNH_nuc"/>
</dbReference>
<feature type="compositionally biased region" description="Basic residues" evidence="1">
    <location>
        <begin position="91"/>
        <end position="105"/>
    </location>
</feature>
<feature type="region of interest" description="Disordered" evidence="1">
    <location>
        <begin position="731"/>
        <end position="826"/>
    </location>
</feature>
<feature type="compositionally biased region" description="Pro residues" evidence="1">
    <location>
        <begin position="732"/>
        <end position="744"/>
    </location>
</feature>
<reference evidence="4" key="1">
    <citation type="journal article" date="2019" name="Int. J. Syst. Evol. Microbiol.">
        <title>The Global Catalogue of Microorganisms (GCM) 10K type strain sequencing project: providing services to taxonomists for standard genome sequencing and annotation.</title>
        <authorList>
            <consortium name="The Broad Institute Genomics Platform"/>
            <consortium name="The Broad Institute Genome Sequencing Center for Infectious Disease"/>
            <person name="Wu L."/>
            <person name="Ma J."/>
        </authorList>
    </citation>
    <scope>NUCLEOTIDE SEQUENCE [LARGE SCALE GENOMIC DNA]</scope>
    <source>
        <strain evidence="4">JCM 13319</strain>
    </source>
</reference>
<feature type="compositionally biased region" description="Low complexity" evidence="1">
    <location>
        <begin position="553"/>
        <end position="563"/>
    </location>
</feature>
<feature type="region of interest" description="Disordered" evidence="1">
    <location>
        <begin position="1"/>
        <end position="26"/>
    </location>
</feature>
<evidence type="ECO:0000313" key="4">
    <source>
        <dbReference type="Proteomes" id="UP001501791"/>
    </source>
</evidence>
<dbReference type="InterPro" id="IPR002711">
    <property type="entry name" value="HNH"/>
</dbReference>
<accession>A0ABP4MBP2</accession>
<protein>
    <recommendedName>
        <fullName evidence="2">HNH domain-containing protein</fullName>
    </recommendedName>
</protein>
<sequence>MKHMADDSSRYGVHSDDASSSGCSGRRLDIDEESPFSGLSAVYACSDQAQFAALDATSGIFVREVAHYLGLAGPDLTIPYDFLPLAETIRRRSGRNRPSSRKRSGARTDTRASEPAGTDKNAGQETAAGKGVHSTTSNSKKDSSRKKDRGAGRRMRREQRQSREHPEQLPDFPAFRPTSTFNGWTHQYAWAEDISEYSTLLGATTAGAYKHITAAMTLVHGLPKFHQRCCDGDFTIEHVAYVTRRCRDVEFRYLPSIDDYLADRRADITIETFKRSLALKIAATQPAQETLEKVAVRRRVDISTGDDGTAYLTLTGPAPELNACYRRVEAFARAVYTGNITAFGDQLNPGETFDDDRGIDALMLDIFTRTRPQLKLRITSNNTTTGDTSSTDFPIDGLFTGPDGIPMSAEESLLEYIERTFGQMGDEPSPAADAEAEGQTASDSWMRDPRFFEALKNSRPSPDTAFWPPGADPHARFGADPSSPHDESSCSVSYEVLLDMPTNEYWLSHQARTTITVPMFTLLSQFLDKSGDDGSTAPGRTPASEANDDAVVSTTTPSSTNNSEDQWASADVCDLAGMLPDGSPLPADMARRLAGYASTWTRILTDPATGTPLDAKATSYTIPNSIRQPLAAQWMNCTMPGCTRRAESTEVDHIDPFDRNSPESGGLTRFGNLHNLCKRHHQAKTDRKFSVRMAEPGRLEYVFRHGITTEVMPPDNPINVEHAKLFLKHFAAPPPRPTAPPPETASPEPASSDTATPPDRRGRRKKKTPTAEEEPPTAQSQTAQSTSGPAEGSQTPGEVEYVDPFSCRPEQSEKQWFWGPDEQPPF</sequence>
<proteinExistence type="predicted"/>
<dbReference type="Pfam" id="PF01844">
    <property type="entry name" value="HNH"/>
    <property type="match status" value="1"/>
</dbReference>
<evidence type="ECO:0000313" key="3">
    <source>
        <dbReference type="EMBL" id="GAA1539421.1"/>
    </source>
</evidence>
<feature type="region of interest" description="Disordered" evidence="1">
    <location>
        <begin position="91"/>
        <end position="176"/>
    </location>
</feature>
<dbReference type="CDD" id="cd00085">
    <property type="entry name" value="HNHc"/>
    <property type="match status" value="1"/>
</dbReference>
<evidence type="ECO:0000259" key="2">
    <source>
        <dbReference type="Pfam" id="PF01844"/>
    </source>
</evidence>
<dbReference type="Proteomes" id="UP001501791">
    <property type="component" value="Unassembled WGS sequence"/>
</dbReference>
<dbReference type="Gene3D" id="1.10.30.50">
    <property type="match status" value="1"/>
</dbReference>
<keyword evidence="4" id="KW-1185">Reference proteome</keyword>
<organism evidence="3 4">
    <name type="scientific">Brevibacterium picturae</name>
    <dbReference type="NCBI Taxonomy" id="260553"/>
    <lineage>
        <taxon>Bacteria</taxon>
        <taxon>Bacillati</taxon>
        <taxon>Actinomycetota</taxon>
        <taxon>Actinomycetes</taxon>
        <taxon>Micrococcales</taxon>
        <taxon>Brevibacteriaceae</taxon>
        <taxon>Brevibacterium</taxon>
    </lineage>
</organism>
<comment type="caution">
    <text evidence="3">The sequence shown here is derived from an EMBL/GenBank/DDBJ whole genome shotgun (WGS) entry which is preliminary data.</text>
</comment>
<feature type="region of interest" description="Disordered" evidence="1">
    <location>
        <begin position="423"/>
        <end position="489"/>
    </location>
</feature>